<protein>
    <submittedName>
        <fullName evidence="3">Sulfatase-like hydrolase/transferase</fullName>
    </submittedName>
</protein>
<keyword evidence="1" id="KW-0812">Transmembrane</keyword>
<name>A0AAJ5WXV3_9BACT</name>
<dbReference type="EMBL" id="CP119311">
    <property type="protein sequence ID" value="WEK38189.1"/>
    <property type="molecule type" value="Genomic_DNA"/>
</dbReference>
<keyword evidence="1" id="KW-1133">Transmembrane helix</keyword>
<dbReference type="GO" id="GO:0016787">
    <property type="term" value="F:hydrolase activity"/>
    <property type="evidence" value="ECO:0007669"/>
    <property type="project" value="UniProtKB-KW"/>
</dbReference>
<evidence type="ECO:0000256" key="1">
    <source>
        <dbReference type="SAM" id="Phobius"/>
    </source>
</evidence>
<dbReference type="Proteomes" id="UP001220610">
    <property type="component" value="Chromosome"/>
</dbReference>
<evidence type="ECO:0000313" key="3">
    <source>
        <dbReference type="EMBL" id="WEK38189.1"/>
    </source>
</evidence>
<evidence type="ECO:0000313" key="4">
    <source>
        <dbReference type="Proteomes" id="UP001220610"/>
    </source>
</evidence>
<feature type="transmembrane region" description="Helical" evidence="1">
    <location>
        <begin position="20"/>
        <end position="37"/>
    </location>
</feature>
<dbReference type="Gene3D" id="3.40.720.10">
    <property type="entry name" value="Alkaline Phosphatase, subunit A"/>
    <property type="match status" value="1"/>
</dbReference>
<accession>A0AAJ5WXV3</accession>
<gene>
    <name evidence="3" type="ORF">P0Y53_11845</name>
</gene>
<feature type="transmembrane region" description="Helical" evidence="1">
    <location>
        <begin position="104"/>
        <end position="123"/>
    </location>
</feature>
<keyword evidence="1" id="KW-0472">Membrane</keyword>
<dbReference type="Pfam" id="PF00884">
    <property type="entry name" value="Sulfatase"/>
    <property type="match status" value="1"/>
</dbReference>
<evidence type="ECO:0000259" key="2">
    <source>
        <dbReference type="Pfam" id="PF00884"/>
    </source>
</evidence>
<dbReference type="SUPFAM" id="SSF53649">
    <property type="entry name" value="Alkaline phosphatase-like"/>
    <property type="match status" value="1"/>
</dbReference>
<organism evidence="3 4">
    <name type="scientific">Candidatus Pseudobacter hemicellulosilyticus</name>
    <dbReference type="NCBI Taxonomy" id="3121375"/>
    <lineage>
        <taxon>Bacteria</taxon>
        <taxon>Pseudomonadati</taxon>
        <taxon>Bacteroidota</taxon>
        <taxon>Chitinophagia</taxon>
        <taxon>Chitinophagales</taxon>
        <taxon>Chitinophagaceae</taxon>
        <taxon>Pseudobacter</taxon>
    </lineage>
</organism>
<dbReference type="InterPro" id="IPR017850">
    <property type="entry name" value="Alkaline_phosphatase_core_sf"/>
</dbReference>
<dbReference type="AlphaFoldDB" id="A0AAJ5WXV3"/>
<dbReference type="InterPro" id="IPR000917">
    <property type="entry name" value="Sulfatase_N"/>
</dbReference>
<feature type="transmembrane region" description="Helical" evidence="1">
    <location>
        <begin position="49"/>
        <end position="67"/>
    </location>
</feature>
<proteinExistence type="predicted"/>
<feature type="transmembrane region" description="Helical" evidence="1">
    <location>
        <begin position="135"/>
        <end position="155"/>
    </location>
</feature>
<feature type="domain" description="Sulfatase N-terminal" evidence="2">
    <location>
        <begin position="217"/>
        <end position="463"/>
    </location>
</feature>
<feature type="transmembrane region" description="Helical" evidence="1">
    <location>
        <begin position="74"/>
        <end position="92"/>
    </location>
</feature>
<keyword evidence="3" id="KW-0378">Hydrolase</keyword>
<sequence>MTSTSPYRSIFRRLQEQPYFLFLLPLFYLLNLCNSLYPVLQPADLLRAGMPWLLAIHLIILLLFSWLPGRFRKYALLVFYLELVYFFFGALQDFLKEHWEWLSRYSHLLPLLLLLIPVIWWLLRSRTALPRTFLYSNSLLLLLLTIELVSSLLIAGTGGQSRQWFGKRTSPLLNTSFCDTCQRPDIYFIVFDGYSASRTLKSYWDYDNSHLDSFFRQKGFFYADHSTSNYNSTPFSVGSILNMDYHRKKLNKKIDLIDFCEGMETIHNNLVCQLLEKHGYTLINQSYFALPHQPPPLNFSYLTDKTEIFLAQTFWKRIYADIGWHFFPPRQPSPATVREQIQNEKHKLDQLKKTSTLFFEELSRQRPQPAFVYTHFLLPHDPYFYDSTGSLTPPESWISPKAPKERYLSQLKYTNTLIRDAVNKLLAPSDRPRIIILQSDHGFRSFEPAPGNQHQALEFNNLNAIYFPDQDYSSLNDSMSSVNTFRLVLNKYFETGFPLLKDSSTYIGHH</sequence>
<reference evidence="3" key="1">
    <citation type="submission" date="2023-03" db="EMBL/GenBank/DDBJ databases">
        <title>Andean soil-derived lignocellulolytic bacterial consortium as a source of novel taxa and putative plastic-active enzymes.</title>
        <authorList>
            <person name="Diaz-Garcia L."/>
            <person name="Chuvochina M."/>
            <person name="Feuerriegel G."/>
            <person name="Bunk B."/>
            <person name="Sproer C."/>
            <person name="Streit W.R."/>
            <person name="Rodriguez L.M."/>
            <person name="Overmann J."/>
            <person name="Jimenez D.J."/>
        </authorList>
    </citation>
    <scope>NUCLEOTIDE SEQUENCE</scope>
    <source>
        <strain evidence="3">MAG 7</strain>
    </source>
</reference>